<accession>A0ABP6S622</accession>
<feature type="region of interest" description="Disordered" evidence="1">
    <location>
        <begin position="1"/>
        <end position="55"/>
    </location>
</feature>
<reference evidence="3" key="1">
    <citation type="journal article" date="2019" name="Int. J. Syst. Evol. Microbiol.">
        <title>The Global Catalogue of Microorganisms (GCM) 10K type strain sequencing project: providing services to taxonomists for standard genome sequencing and annotation.</title>
        <authorList>
            <consortium name="The Broad Institute Genomics Platform"/>
            <consortium name="The Broad Institute Genome Sequencing Center for Infectious Disease"/>
            <person name="Wu L."/>
            <person name="Ma J."/>
        </authorList>
    </citation>
    <scope>NUCLEOTIDE SEQUENCE [LARGE SCALE GENOMIC DNA]</scope>
    <source>
        <strain evidence="3">JCM 9651</strain>
    </source>
</reference>
<proteinExistence type="predicted"/>
<evidence type="ECO:0000256" key="1">
    <source>
        <dbReference type="SAM" id="MobiDB-lite"/>
    </source>
</evidence>
<feature type="compositionally biased region" description="Low complexity" evidence="1">
    <location>
        <begin position="17"/>
        <end position="30"/>
    </location>
</feature>
<comment type="caution">
    <text evidence="2">The sequence shown here is derived from an EMBL/GenBank/DDBJ whole genome shotgun (WGS) entry which is preliminary data.</text>
</comment>
<name>A0ABP6S622_9ACTN</name>
<dbReference type="EMBL" id="BAAAYL010000001">
    <property type="protein sequence ID" value="GAA3369162.1"/>
    <property type="molecule type" value="Genomic_DNA"/>
</dbReference>
<evidence type="ECO:0000313" key="2">
    <source>
        <dbReference type="EMBL" id="GAA3369162.1"/>
    </source>
</evidence>
<evidence type="ECO:0000313" key="3">
    <source>
        <dbReference type="Proteomes" id="UP001499990"/>
    </source>
</evidence>
<protein>
    <submittedName>
        <fullName evidence="2">Uncharacterized protein</fullName>
    </submittedName>
</protein>
<sequence>MYATFARMHTSSDRSRSAAASWTRRQSAARFEAPMPTGIQPSARSTSRRSARGLEAGRYTGMGLAGFGPTTDGAMVVSSPSYDTGSGPRGGYEDNVLCSGLPSGSPEECLDCACGLYLDGPAARPLHELLRRSTGMCHKAQGC</sequence>
<dbReference type="Proteomes" id="UP001499990">
    <property type="component" value="Unassembled WGS sequence"/>
</dbReference>
<organism evidence="2 3">
    <name type="scientific">Streptomyces sannanensis</name>
    <dbReference type="NCBI Taxonomy" id="285536"/>
    <lineage>
        <taxon>Bacteria</taxon>
        <taxon>Bacillati</taxon>
        <taxon>Actinomycetota</taxon>
        <taxon>Actinomycetes</taxon>
        <taxon>Kitasatosporales</taxon>
        <taxon>Streptomycetaceae</taxon>
        <taxon>Streptomyces</taxon>
    </lineage>
</organism>
<gene>
    <name evidence="2" type="ORF">GCM10020367_10440</name>
</gene>
<keyword evidence="3" id="KW-1185">Reference proteome</keyword>